<dbReference type="OrthoDB" id="10488977at2759"/>
<feature type="compositionally biased region" description="Polar residues" evidence="1">
    <location>
        <begin position="217"/>
        <end position="240"/>
    </location>
</feature>
<feature type="compositionally biased region" description="Basic and acidic residues" evidence="1">
    <location>
        <begin position="242"/>
        <end position="256"/>
    </location>
</feature>
<feature type="region of interest" description="Disordered" evidence="1">
    <location>
        <begin position="400"/>
        <end position="436"/>
    </location>
</feature>
<accession>A0A9P9JMU6</accession>
<sequence>MEPNLCSPPLSVIAVEMSTSDHGSEQQTAGPSEAPAAEVTINIEVSDHWKTRCRQIQRYAADCEINQRPYPKGLTDRHLQIAKKILTLDEAPEGEEQWMSKWGVHPQSWPQFWRSFEKERKTWNVVLSEDPDDLSLEEVAGFGFVDQDQDDDSDIRDEPNANSDILDEYNIDGVPVERDTERNHEFSVSPETGIGHEPAVQCNSQIEHLPPPPIVSRDTNPSTRKTRSKTQPTAPASNVQRAEARMTIETSPREASVENPARSHPHRAAKQTPLATSIERAEALKTSETSRKEIAVGNLALRQPRRTGGPALDRGSYSLTDTAIQFEAPQKPNIPAVAHQTHKSHLVETVAPRTVADLATIPQTALGSHGESHGQRRGLGTCPPRMTQVVERVPVYQAPQSKSPTFIAPAQDQEPYRHDRPPPMPLAEAQTPQPSIATRTQAVSLPKELMFLKPMEALQKARREAKAAGRSRFG</sequence>
<evidence type="ECO:0000313" key="3">
    <source>
        <dbReference type="Proteomes" id="UP000736672"/>
    </source>
</evidence>
<dbReference type="EMBL" id="JAGTJS010000034">
    <property type="protein sequence ID" value="KAH7230832.1"/>
    <property type="molecule type" value="Genomic_DNA"/>
</dbReference>
<evidence type="ECO:0000256" key="1">
    <source>
        <dbReference type="SAM" id="MobiDB-lite"/>
    </source>
</evidence>
<organism evidence="2 3">
    <name type="scientific">Fusarium solani</name>
    <name type="common">Filamentous fungus</name>
    <dbReference type="NCBI Taxonomy" id="169388"/>
    <lineage>
        <taxon>Eukaryota</taxon>
        <taxon>Fungi</taxon>
        <taxon>Dikarya</taxon>
        <taxon>Ascomycota</taxon>
        <taxon>Pezizomycotina</taxon>
        <taxon>Sordariomycetes</taxon>
        <taxon>Hypocreomycetidae</taxon>
        <taxon>Hypocreales</taxon>
        <taxon>Nectriaceae</taxon>
        <taxon>Fusarium</taxon>
        <taxon>Fusarium solani species complex</taxon>
    </lineage>
</organism>
<name>A0A9P9JMU6_FUSSL</name>
<keyword evidence="3" id="KW-1185">Reference proteome</keyword>
<dbReference type="AlphaFoldDB" id="A0A9P9JMU6"/>
<reference evidence="2" key="1">
    <citation type="journal article" date="2021" name="Nat. Commun.">
        <title>Genetic determinants of endophytism in the Arabidopsis root mycobiome.</title>
        <authorList>
            <person name="Mesny F."/>
            <person name="Miyauchi S."/>
            <person name="Thiergart T."/>
            <person name="Pickel B."/>
            <person name="Atanasova L."/>
            <person name="Karlsson M."/>
            <person name="Huettel B."/>
            <person name="Barry K.W."/>
            <person name="Haridas S."/>
            <person name="Chen C."/>
            <person name="Bauer D."/>
            <person name="Andreopoulos W."/>
            <person name="Pangilinan J."/>
            <person name="LaButti K."/>
            <person name="Riley R."/>
            <person name="Lipzen A."/>
            <person name="Clum A."/>
            <person name="Drula E."/>
            <person name="Henrissat B."/>
            <person name="Kohler A."/>
            <person name="Grigoriev I.V."/>
            <person name="Martin F.M."/>
            <person name="Hacquard S."/>
        </authorList>
    </citation>
    <scope>NUCLEOTIDE SEQUENCE</scope>
    <source>
        <strain evidence="2">FSSC 5 MPI-SDFR-AT-0091</strain>
    </source>
</reference>
<evidence type="ECO:0000313" key="2">
    <source>
        <dbReference type="EMBL" id="KAH7230832.1"/>
    </source>
</evidence>
<gene>
    <name evidence="2" type="ORF">B0J15DRAFT_599634</name>
</gene>
<comment type="caution">
    <text evidence="2">The sequence shown here is derived from an EMBL/GenBank/DDBJ whole genome shotgun (WGS) entry which is preliminary data.</text>
</comment>
<dbReference type="Proteomes" id="UP000736672">
    <property type="component" value="Unassembled WGS sequence"/>
</dbReference>
<feature type="region of interest" description="Disordered" evidence="1">
    <location>
        <begin position="144"/>
        <end position="276"/>
    </location>
</feature>
<proteinExistence type="predicted"/>
<feature type="compositionally biased region" description="Basic and acidic residues" evidence="1">
    <location>
        <begin position="175"/>
        <end position="185"/>
    </location>
</feature>
<protein>
    <submittedName>
        <fullName evidence="2">Uncharacterized protein</fullName>
    </submittedName>
</protein>